<dbReference type="AlphaFoldDB" id="A0A3N4N2G1"/>
<dbReference type="RefSeq" id="WP_123804350.1">
    <property type="nucleotide sequence ID" value="NZ_JBHSPY010000018.1"/>
</dbReference>
<gene>
    <name evidence="2" type="ORF">EGK74_08105</name>
</gene>
<proteinExistence type="predicted"/>
<dbReference type="Proteomes" id="UP000272412">
    <property type="component" value="Unassembled WGS sequence"/>
</dbReference>
<dbReference type="EMBL" id="RPFL01000020">
    <property type="protein sequence ID" value="RPD86200.1"/>
    <property type="molecule type" value="Genomic_DNA"/>
</dbReference>
<name>A0A3N4N2G1_9NEIS</name>
<feature type="transmembrane region" description="Helical" evidence="1">
    <location>
        <begin position="131"/>
        <end position="150"/>
    </location>
</feature>
<keyword evidence="1" id="KW-1133">Transmembrane helix</keyword>
<evidence type="ECO:0000256" key="1">
    <source>
        <dbReference type="SAM" id="Phobius"/>
    </source>
</evidence>
<accession>A0A3N4N2G1</accession>
<keyword evidence="1" id="KW-0812">Transmembrane</keyword>
<dbReference type="OrthoDB" id="9182865at2"/>
<dbReference type="InterPro" id="IPR019284">
    <property type="entry name" value="RP532"/>
</dbReference>
<feature type="transmembrane region" description="Helical" evidence="1">
    <location>
        <begin position="107"/>
        <end position="125"/>
    </location>
</feature>
<organism evidence="2 3">
    <name type="scientific">Neisseria weixii</name>
    <dbReference type="NCBI Taxonomy" id="1853276"/>
    <lineage>
        <taxon>Bacteria</taxon>
        <taxon>Pseudomonadati</taxon>
        <taxon>Pseudomonadota</taxon>
        <taxon>Betaproteobacteria</taxon>
        <taxon>Neisseriales</taxon>
        <taxon>Neisseriaceae</taxon>
        <taxon>Neisseria</taxon>
    </lineage>
</organism>
<evidence type="ECO:0000313" key="2">
    <source>
        <dbReference type="EMBL" id="RPD86200.1"/>
    </source>
</evidence>
<protein>
    <submittedName>
        <fullName evidence="2">DUF2335 domain-containing protein</fullName>
    </submittedName>
</protein>
<keyword evidence="3" id="KW-1185">Reference proteome</keyword>
<reference evidence="2 3" key="1">
    <citation type="submission" date="2018-11" db="EMBL/GenBank/DDBJ databases">
        <title>Neisseria weixii sp. nov. isolated from the rectal contents of plateau pika (Ochotona cruzoniae).</title>
        <authorList>
            <person name="Zhang G."/>
        </authorList>
    </citation>
    <scope>NUCLEOTIDE SEQUENCE [LARGE SCALE GENOMIC DNA]</scope>
    <source>
        <strain evidence="2 3">10009</strain>
    </source>
</reference>
<sequence>MNNENELKNRSADTGGLAFPEEEQELLEKIEDRPRLIQQIIARHHMGPLPDPDDMARYGSIIPNGAERIMQMAEKEQSARLQMEEKEQQERFSYLKQEQAIKKRGQWFACFSVIVFAAISVYLIYSGSPTAGALLMGASLATVVLAFIAGRSQSKE</sequence>
<dbReference type="Pfam" id="PF10097">
    <property type="entry name" value="DUF2335"/>
    <property type="match status" value="1"/>
</dbReference>
<evidence type="ECO:0000313" key="3">
    <source>
        <dbReference type="Proteomes" id="UP000272412"/>
    </source>
</evidence>
<keyword evidence="1" id="KW-0472">Membrane</keyword>
<comment type="caution">
    <text evidence="2">The sequence shown here is derived from an EMBL/GenBank/DDBJ whole genome shotgun (WGS) entry which is preliminary data.</text>
</comment>